<feature type="transmembrane region" description="Helical" evidence="1">
    <location>
        <begin position="74"/>
        <end position="97"/>
    </location>
</feature>
<keyword evidence="3" id="KW-1185">Reference proteome</keyword>
<dbReference type="EMBL" id="AUSU01005849">
    <property type="protein sequence ID" value="EPS62855.1"/>
    <property type="molecule type" value="Genomic_DNA"/>
</dbReference>
<evidence type="ECO:0000313" key="3">
    <source>
        <dbReference type="Proteomes" id="UP000015453"/>
    </source>
</evidence>
<proteinExistence type="predicted"/>
<sequence>MPGPGPHMVYALGSGQLLMRVSGGQFGPHHCLFYAINAFFGPDIGSFAEWLLSSNLGLGRVLGSSIETWIHDPFMYAVILGIPLAWAYSSASGFLLRRGILDSFSGVNLPLRQCFLLVSAGSFSHFFLDHLFE</sequence>
<accession>S8C7Z5</accession>
<dbReference type="PANTHER" id="PTHR38543:SF1">
    <property type="entry name" value="OS04G0465800 PROTEIN"/>
    <property type="match status" value="1"/>
</dbReference>
<keyword evidence="1" id="KW-1133">Transmembrane helix</keyword>
<protein>
    <submittedName>
        <fullName evidence="2">Uncharacterized protein</fullName>
    </submittedName>
</protein>
<name>S8C7Z5_9LAMI</name>
<dbReference type="PANTHER" id="PTHR38543">
    <property type="entry name" value="OS04G0465800 PROTEIN"/>
    <property type="match status" value="1"/>
</dbReference>
<reference evidence="2 3" key="1">
    <citation type="journal article" date="2013" name="BMC Genomics">
        <title>The miniature genome of a carnivorous plant Genlisea aurea contains a low number of genes and short non-coding sequences.</title>
        <authorList>
            <person name="Leushkin E.V."/>
            <person name="Sutormin R.A."/>
            <person name="Nabieva E.R."/>
            <person name="Penin A.A."/>
            <person name="Kondrashov A.S."/>
            <person name="Logacheva M.D."/>
        </authorList>
    </citation>
    <scope>NUCLEOTIDE SEQUENCE [LARGE SCALE GENOMIC DNA]</scope>
</reference>
<keyword evidence="1" id="KW-0472">Membrane</keyword>
<comment type="caution">
    <text evidence="2">The sequence shown here is derived from an EMBL/GenBank/DDBJ whole genome shotgun (WGS) entry which is preliminary data.</text>
</comment>
<dbReference type="AlphaFoldDB" id="S8C7Z5"/>
<feature type="non-terminal residue" evidence="2">
    <location>
        <position position="133"/>
    </location>
</feature>
<keyword evidence="1" id="KW-0812">Transmembrane</keyword>
<dbReference type="Proteomes" id="UP000015453">
    <property type="component" value="Unassembled WGS sequence"/>
</dbReference>
<gene>
    <name evidence="2" type="ORF">M569_11932</name>
</gene>
<dbReference type="OrthoDB" id="2133268at2759"/>
<evidence type="ECO:0000256" key="1">
    <source>
        <dbReference type="SAM" id="Phobius"/>
    </source>
</evidence>
<organism evidence="2 3">
    <name type="scientific">Genlisea aurea</name>
    <dbReference type="NCBI Taxonomy" id="192259"/>
    <lineage>
        <taxon>Eukaryota</taxon>
        <taxon>Viridiplantae</taxon>
        <taxon>Streptophyta</taxon>
        <taxon>Embryophyta</taxon>
        <taxon>Tracheophyta</taxon>
        <taxon>Spermatophyta</taxon>
        <taxon>Magnoliopsida</taxon>
        <taxon>eudicotyledons</taxon>
        <taxon>Gunneridae</taxon>
        <taxon>Pentapetalae</taxon>
        <taxon>asterids</taxon>
        <taxon>lamiids</taxon>
        <taxon>Lamiales</taxon>
        <taxon>Lentibulariaceae</taxon>
        <taxon>Genlisea</taxon>
    </lineage>
</organism>
<evidence type="ECO:0000313" key="2">
    <source>
        <dbReference type="EMBL" id="EPS62855.1"/>
    </source>
</evidence>